<dbReference type="InterPro" id="IPR033913">
    <property type="entry name" value="MTH1175_dom"/>
</dbReference>
<reference evidence="2" key="1">
    <citation type="submission" date="2019-08" db="EMBL/GenBank/DDBJ databases">
        <authorList>
            <person name="Kucharzyk K."/>
            <person name="Murdoch R.W."/>
            <person name="Higgins S."/>
            <person name="Loffler F."/>
        </authorList>
    </citation>
    <scope>NUCLEOTIDE SEQUENCE</scope>
</reference>
<name>A0A644ZTV7_9ZZZZ</name>
<gene>
    <name evidence="2" type="ORF">SDC9_90970</name>
</gene>
<comment type="caution">
    <text evidence="2">The sequence shown here is derived from an EMBL/GenBank/DDBJ whole genome shotgun (WGS) entry which is preliminary data.</text>
</comment>
<dbReference type="InterPro" id="IPR003731">
    <property type="entry name" value="Di-Nase_FeMo-co_biosynth"/>
</dbReference>
<dbReference type="PANTHER" id="PTHR42983">
    <property type="entry name" value="DINITROGENASE IRON-MOLYBDENUM COFACTOR PROTEIN-RELATED"/>
    <property type="match status" value="1"/>
</dbReference>
<evidence type="ECO:0000259" key="1">
    <source>
        <dbReference type="Pfam" id="PF02579"/>
    </source>
</evidence>
<organism evidence="2">
    <name type="scientific">bioreactor metagenome</name>
    <dbReference type="NCBI Taxonomy" id="1076179"/>
    <lineage>
        <taxon>unclassified sequences</taxon>
        <taxon>metagenomes</taxon>
        <taxon>ecological metagenomes</taxon>
    </lineage>
</organism>
<dbReference type="InterPro" id="IPR036105">
    <property type="entry name" value="DiNase_FeMo-co_biosyn_sf"/>
</dbReference>
<dbReference type="AlphaFoldDB" id="A0A644ZTV7"/>
<feature type="domain" description="Dinitrogenase iron-molybdenum cofactor biosynthesis" evidence="1">
    <location>
        <begin position="10"/>
        <end position="98"/>
    </location>
</feature>
<evidence type="ECO:0000313" key="2">
    <source>
        <dbReference type="EMBL" id="MPM44292.1"/>
    </source>
</evidence>
<dbReference type="CDD" id="cd00851">
    <property type="entry name" value="MTH1175"/>
    <property type="match status" value="1"/>
</dbReference>
<sequence length="121" mass="12789">MKIATPITSNNQIDGHFGHAGNFRIFEIEDNKIINTMDVQSTGCACKSSIAGVLSVHGVKTILVGGIGEGAIYVMGNVGIEVVRGCEGNAEEAVKEYINGNLTDNGSTCHEHEHHHGQCGI</sequence>
<protein>
    <recommendedName>
        <fullName evidence="1">Dinitrogenase iron-molybdenum cofactor biosynthesis domain-containing protein</fullName>
    </recommendedName>
</protein>
<proteinExistence type="predicted"/>
<dbReference type="PANTHER" id="PTHR42983:SF1">
    <property type="entry name" value="IRON-MOLYBDENUM PROTEIN"/>
    <property type="match status" value="1"/>
</dbReference>
<dbReference type="Gene3D" id="3.30.420.130">
    <property type="entry name" value="Dinitrogenase iron-molybdenum cofactor biosynthesis domain"/>
    <property type="match status" value="1"/>
</dbReference>
<dbReference type="EMBL" id="VSSQ01010419">
    <property type="protein sequence ID" value="MPM44292.1"/>
    <property type="molecule type" value="Genomic_DNA"/>
</dbReference>
<dbReference type="Pfam" id="PF02579">
    <property type="entry name" value="Nitro_FeMo-Co"/>
    <property type="match status" value="1"/>
</dbReference>
<accession>A0A644ZTV7</accession>
<dbReference type="SUPFAM" id="SSF53146">
    <property type="entry name" value="Nitrogenase accessory factor-like"/>
    <property type="match status" value="1"/>
</dbReference>